<feature type="region of interest" description="Disordered" evidence="1">
    <location>
        <begin position="1"/>
        <end position="29"/>
    </location>
</feature>
<keyword evidence="3" id="KW-1185">Reference proteome</keyword>
<comment type="caution">
    <text evidence="2">The sequence shown here is derived from an EMBL/GenBank/DDBJ whole genome shotgun (WGS) entry which is preliminary data.</text>
</comment>
<dbReference type="RefSeq" id="WP_179481390.1">
    <property type="nucleotide sequence ID" value="NZ_JACCFW010000001.1"/>
</dbReference>
<dbReference type="AlphaFoldDB" id="A0A853DCH2"/>
<organism evidence="2 3">
    <name type="scientific">Allobranchiibius huperziae</name>
    <dbReference type="NCBI Taxonomy" id="1874116"/>
    <lineage>
        <taxon>Bacteria</taxon>
        <taxon>Bacillati</taxon>
        <taxon>Actinomycetota</taxon>
        <taxon>Actinomycetes</taxon>
        <taxon>Micrococcales</taxon>
        <taxon>Dermacoccaceae</taxon>
        <taxon>Allobranchiibius</taxon>
    </lineage>
</organism>
<feature type="compositionally biased region" description="Basic and acidic residues" evidence="1">
    <location>
        <begin position="13"/>
        <end position="23"/>
    </location>
</feature>
<protein>
    <submittedName>
        <fullName evidence="2">Uncharacterized protein</fullName>
    </submittedName>
</protein>
<evidence type="ECO:0000313" key="3">
    <source>
        <dbReference type="Proteomes" id="UP000571817"/>
    </source>
</evidence>
<feature type="compositionally biased region" description="Polar residues" evidence="1">
    <location>
        <begin position="151"/>
        <end position="161"/>
    </location>
</feature>
<evidence type="ECO:0000313" key="2">
    <source>
        <dbReference type="EMBL" id="NYJ75042.1"/>
    </source>
</evidence>
<dbReference type="EMBL" id="JACCFW010000001">
    <property type="protein sequence ID" value="NYJ75042.1"/>
    <property type="molecule type" value="Genomic_DNA"/>
</dbReference>
<reference evidence="2 3" key="1">
    <citation type="submission" date="2020-07" db="EMBL/GenBank/DDBJ databases">
        <title>Sequencing the genomes of 1000 actinobacteria strains.</title>
        <authorList>
            <person name="Klenk H.-P."/>
        </authorList>
    </citation>
    <scope>NUCLEOTIDE SEQUENCE [LARGE SCALE GENOMIC DNA]</scope>
    <source>
        <strain evidence="2 3">DSM 29531</strain>
    </source>
</reference>
<proteinExistence type="predicted"/>
<name>A0A853DCH2_9MICO</name>
<evidence type="ECO:0000256" key="1">
    <source>
        <dbReference type="SAM" id="MobiDB-lite"/>
    </source>
</evidence>
<gene>
    <name evidence="2" type="ORF">HNR15_002005</name>
</gene>
<dbReference type="Proteomes" id="UP000571817">
    <property type="component" value="Unassembled WGS sequence"/>
</dbReference>
<feature type="region of interest" description="Disordered" evidence="1">
    <location>
        <begin position="43"/>
        <end position="90"/>
    </location>
</feature>
<feature type="compositionally biased region" description="Basic and acidic residues" evidence="1">
    <location>
        <begin position="184"/>
        <end position="195"/>
    </location>
</feature>
<sequence length="195" mass="19908">MTRDDDTPAGQREPADHDHRADDGGEAADALVAEATRLADAFTSWVGGVGGTGDAGDRDGSEPVAEEPGEDSPPQPVGDEPAADGTAAPASMACDCGRTAGLDAICRVCPVCRIASYMQTVRPEVLVRVADVLAMVAGSLQMIAADRGSDPQASPSKASTNDPEDGAGRPDPRPADTGIPIPVRGDDDPTAPERH</sequence>
<feature type="region of interest" description="Disordered" evidence="1">
    <location>
        <begin position="146"/>
        <end position="195"/>
    </location>
</feature>
<accession>A0A853DCH2</accession>